<dbReference type="SMART" id="SM00516">
    <property type="entry name" value="SEC14"/>
    <property type="match status" value="1"/>
</dbReference>
<protein>
    <recommendedName>
        <fullName evidence="1">CRAL-TRIO domain-containing protein</fullName>
    </recommendedName>
</protein>
<evidence type="ECO:0000259" key="1">
    <source>
        <dbReference type="PROSITE" id="PS50191"/>
    </source>
</evidence>
<dbReference type="SUPFAM" id="SSF46938">
    <property type="entry name" value="CRAL/TRIO N-terminal domain"/>
    <property type="match status" value="1"/>
</dbReference>
<dbReference type="PRINTS" id="PR00180">
    <property type="entry name" value="CRETINALDHBP"/>
</dbReference>
<dbReference type="InterPro" id="IPR036273">
    <property type="entry name" value="CRAL/TRIO_N_dom_sf"/>
</dbReference>
<dbReference type="Pfam" id="PF03765">
    <property type="entry name" value="CRAL_TRIO_N"/>
    <property type="match status" value="1"/>
</dbReference>
<dbReference type="InterPro" id="IPR011074">
    <property type="entry name" value="CRAL/TRIO_N_dom"/>
</dbReference>
<feature type="domain" description="CRAL-TRIO" evidence="1">
    <location>
        <begin position="84"/>
        <end position="208"/>
    </location>
</feature>
<evidence type="ECO:0000313" key="2">
    <source>
        <dbReference type="EMBL" id="AFK46286.1"/>
    </source>
</evidence>
<dbReference type="SMART" id="SM01100">
    <property type="entry name" value="CRAL_TRIO_N"/>
    <property type="match status" value="1"/>
</dbReference>
<proteinExistence type="evidence at transcript level"/>
<dbReference type="Gene3D" id="3.40.525.10">
    <property type="entry name" value="CRAL-TRIO lipid binding domain"/>
    <property type="match status" value="1"/>
</dbReference>
<dbReference type="Pfam" id="PF00650">
    <property type="entry name" value="CRAL_TRIO"/>
    <property type="match status" value="1"/>
</dbReference>
<dbReference type="PANTHER" id="PTHR45824">
    <property type="entry name" value="GH16843P"/>
    <property type="match status" value="1"/>
</dbReference>
<dbReference type="InterPro" id="IPR001251">
    <property type="entry name" value="CRAL-TRIO_dom"/>
</dbReference>
<dbReference type="PROSITE" id="PS50191">
    <property type="entry name" value="CRAL_TRIO"/>
    <property type="match status" value="1"/>
</dbReference>
<dbReference type="InterPro" id="IPR052578">
    <property type="entry name" value="PI_Transfer_CRAL-TRIO"/>
</dbReference>
<organism evidence="2">
    <name type="scientific">Medicago truncatula</name>
    <name type="common">Barrel medic</name>
    <name type="synonym">Medicago tribuloides</name>
    <dbReference type="NCBI Taxonomy" id="3880"/>
    <lineage>
        <taxon>Eukaryota</taxon>
        <taxon>Viridiplantae</taxon>
        <taxon>Streptophyta</taxon>
        <taxon>Embryophyta</taxon>
        <taxon>Tracheophyta</taxon>
        <taxon>Spermatophyta</taxon>
        <taxon>Magnoliopsida</taxon>
        <taxon>eudicotyledons</taxon>
        <taxon>Gunneridae</taxon>
        <taxon>Pentapetalae</taxon>
        <taxon>rosids</taxon>
        <taxon>fabids</taxon>
        <taxon>Fabales</taxon>
        <taxon>Fabaceae</taxon>
        <taxon>Papilionoideae</taxon>
        <taxon>50 kb inversion clade</taxon>
        <taxon>NPAAA clade</taxon>
        <taxon>Hologalegina</taxon>
        <taxon>IRL clade</taxon>
        <taxon>Trifolieae</taxon>
        <taxon>Medicago</taxon>
    </lineage>
</organism>
<dbReference type="PANTHER" id="PTHR45824:SF6">
    <property type="entry name" value="F16L1.9 PROTEIN"/>
    <property type="match status" value="1"/>
</dbReference>
<dbReference type="SUPFAM" id="SSF52087">
    <property type="entry name" value="CRAL/TRIO domain"/>
    <property type="match status" value="1"/>
</dbReference>
<dbReference type="AlphaFoldDB" id="I3T194"/>
<dbReference type="EMBL" id="BT146492">
    <property type="protein sequence ID" value="AFK46286.1"/>
    <property type="molecule type" value="mRNA"/>
</dbReference>
<sequence>MSEDLKKTASNGHVKMLIPEEQQGKINEVKKLIGPLSGKALVYCSDASISRYLRARSWNVKKAAKMLKQTLKWRAEYKPEEIRWEDVAEEAETGKIYRSNYTDKHGRTVLVMRPARQNSKTTKGQIKYLVYYMENAILNLSPEQEQMVWLVDFQGFNMSHISIKVTRETAHVLQEHYPERLGLAILYNPPKIFEPFFTMVKPILDTRL</sequence>
<name>I3T194_MEDTR</name>
<dbReference type="CDD" id="cd00170">
    <property type="entry name" value="SEC14"/>
    <property type="match status" value="1"/>
</dbReference>
<dbReference type="InterPro" id="IPR036865">
    <property type="entry name" value="CRAL-TRIO_dom_sf"/>
</dbReference>
<reference evidence="2" key="1">
    <citation type="submission" date="2012-05" db="EMBL/GenBank/DDBJ databases">
        <authorList>
            <person name="Krishnakumar V."/>
            <person name="Cheung F."/>
            <person name="Xiao Y."/>
            <person name="Chan A."/>
            <person name="Moskal W.A."/>
            <person name="Town C.D."/>
        </authorList>
    </citation>
    <scope>NUCLEOTIDE SEQUENCE</scope>
</reference>
<accession>I3T194</accession>